<evidence type="ECO:0000313" key="8">
    <source>
        <dbReference type="EMBL" id="NBI28371.1"/>
    </source>
</evidence>
<evidence type="ECO:0000256" key="4">
    <source>
        <dbReference type="ARBA" id="ARBA00022989"/>
    </source>
</evidence>
<evidence type="ECO:0000256" key="6">
    <source>
        <dbReference type="SAM" id="Phobius"/>
    </source>
</evidence>
<dbReference type="Pfam" id="PF06271">
    <property type="entry name" value="RDD"/>
    <property type="match status" value="1"/>
</dbReference>
<accession>A0A6N9PXX7</accession>
<gene>
    <name evidence="8" type="ORF">ERL59_05320</name>
</gene>
<feature type="transmembrane region" description="Helical" evidence="6">
    <location>
        <begin position="82"/>
        <end position="110"/>
    </location>
</feature>
<dbReference type="InterPro" id="IPR010432">
    <property type="entry name" value="RDD"/>
</dbReference>
<keyword evidence="3 6" id="KW-0812">Transmembrane</keyword>
<dbReference type="GO" id="GO:0005886">
    <property type="term" value="C:plasma membrane"/>
    <property type="evidence" value="ECO:0007669"/>
    <property type="project" value="UniProtKB-SubCell"/>
</dbReference>
<evidence type="ECO:0000256" key="2">
    <source>
        <dbReference type="ARBA" id="ARBA00022475"/>
    </source>
</evidence>
<evidence type="ECO:0000256" key="3">
    <source>
        <dbReference type="ARBA" id="ARBA00022692"/>
    </source>
</evidence>
<protein>
    <submittedName>
        <fullName evidence="8">RDD family protein</fullName>
    </submittedName>
</protein>
<comment type="subcellular location">
    <subcellularLocation>
        <location evidence="1">Cell membrane</location>
        <topology evidence="1">Multi-pass membrane protein</topology>
    </subcellularLocation>
</comment>
<dbReference type="RefSeq" id="WP_160645162.1">
    <property type="nucleotide sequence ID" value="NZ_SIJB01000013.1"/>
</dbReference>
<dbReference type="EMBL" id="SIJB01000013">
    <property type="protein sequence ID" value="NBI28371.1"/>
    <property type="molecule type" value="Genomic_DNA"/>
</dbReference>
<name>A0A6N9PXX7_9BACL</name>
<feature type="transmembrane region" description="Helical" evidence="6">
    <location>
        <begin position="41"/>
        <end position="61"/>
    </location>
</feature>
<dbReference type="Proteomes" id="UP000448943">
    <property type="component" value="Unassembled WGS sequence"/>
</dbReference>
<dbReference type="AlphaFoldDB" id="A0A6N9PXX7"/>
<reference evidence="8 9" key="1">
    <citation type="submission" date="2019-01" db="EMBL/GenBank/DDBJ databases">
        <title>Chengkuizengella sp. nov., isolated from deep-sea sediment of East Pacific Ocean.</title>
        <authorList>
            <person name="Yang J."/>
            <person name="Lai Q."/>
            <person name="Shao Z."/>
        </authorList>
    </citation>
    <scope>NUCLEOTIDE SEQUENCE [LARGE SCALE GENOMIC DNA]</scope>
    <source>
        <strain evidence="8 9">YPA3-1-1</strain>
    </source>
</reference>
<evidence type="ECO:0000256" key="1">
    <source>
        <dbReference type="ARBA" id="ARBA00004651"/>
    </source>
</evidence>
<keyword evidence="9" id="KW-1185">Reference proteome</keyword>
<dbReference type="InterPro" id="IPR051791">
    <property type="entry name" value="Pra-immunoreactive"/>
</dbReference>
<organism evidence="8 9">
    <name type="scientific">Chengkuizengella marina</name>
    <dbReference type="NCBI Taxonomy" id="2507566"/>
    <lineage>
        <taxon>Bacteria</taxon>
        <taxon>Bacillati</taxon>
        <taxon>Bacillota</taxon>
        <taxon>Bacilli</taxon>
        <taxon>Bacillales</taxon>
        <taxon>Paenibacillaceae</taxon>
        <taxon>Chengkuizengella</taxon>
    </lineage>
</organism>
<dbReference type="OrthoDB" id="1787043at2"/>
<evidence type="ECO:0000256" key="5">
    <source>
        <dbReference type="ARBA" id="ARBA00023136"/>
    </source>
</evidence>
<feature type="transmembrane region" description="Helical" evidence="6">
    <location>
        <begin position="12"/>
        <end position="35"/>
    </location>
</feature>
<keyword evidence="4 6" id="KW-1133">Transmembrane helix</keyword>
<feature type="domain" description="RDD" evidence="7">
    <location>
        <begin position="5"/>
        <end position="123"/>
    </location>
</feature>
<evidence type="ECO:0000313" key="9">
    <source>
        <dbReference type="Proteomes" id="UP000448943"/>
    </source>
</evidence>
<evidence type="ECO:0000259" key="7">
    <source>
        <dbReference type="Pfam" id="PF06271"/>
    </source>
</evidence>
<dbReference type="PANTHER" id="PTHR36115:SF9">
    <property type="entry name" value="LMO1584 PROTEIN"/>
    <property type="match status" value="1"/>
</dbReference>
<proteinExistence type="predicted"/>
<sequence length="138" mass="15527">MVQSPAGFWIRLAASILDSIFIAIFFTFIFGYIIGFGDLSQILDVLYLIIVPVVWYGYTIGKRICNIRIVKMNGENVGLGTMLLRHLVAGFVYVLTLGIALIVSIFMVALREDKRSVHDFIAGTYVTYEKPLENEITN</sequence>
<dbReference type="PANTHER" id="PTHR36115">
    <property type="entry name" value="PROLINE-RICH ANTIGEN HOMOLOG-RELATED"/>
    <property type="match status" value="1"/>
</dbReference>
<comment type="caution">
    <text evidence="8">The sequence shown here is derived from an EMBL/GenBank/DDBJ whole genome shotgun (WGS) entry which is preliminary data.</text>
</comment>
<keyword evidence="5 6" id="KW-0472">Membrane</keyword>
<keyword evidence="2" id="KW-1003">Cell membrane</keyword>